<gene>
    <name evidence="2" type="ORF">Tchl_2722</name>
</gene>
<dbReference type="AlphaFoldDB" id="A0A1H5XFM2"/>
<organism evidence="2 3">
    <name type="scientific">Thauera chlorobenzoica</name>
    <dbReference type="NCBI Taxonomy" id="96773"/>
    <lineage>
        <taxon>Bacteria</taxon>
        <taxon>Pseudomonadati</taxon>
        <taxon>Pseudomonadota</taxon>
        <taxon>Betaproteobacteria</taxon>
        <taxon>Rhodocyclales</taxon>
        <taxon>Zoogloeaceae</taxon>
        <taxon>Thauera</taxon>
    </lineage>
</organism>
<dbReference type="Proteomes" id="UP000185739">
    <property type="component" value="Chromosome"/>
</dbReference>
<dbReference type="KEGG" id="tcl:Tchl_2722"/>
<protein>
    <recommendedName>
        <fullName evidence="1">Putative zinc-finger domain-containing protein</fullName>
    </recommendedName>
</protein>
<evidence type="ECO:0000259" key="1">
    <source>
        <dbReference type="Pfam" id="PF13490"/>
    </source>
</evidence>
<dbReference type="InterPro" id="IPR027383">
    <property type="entry name" value="Znf_put"/>
</dbReference>
<dbReference type="RefSeq" id="WP_075148892.1">
    <property type="nucleotide sequence ID" value="NZ_CP018839.1"/>
</dbReference>
<keyword evidence="3" id="KW-1185">Reference proteome</keyword>
<dbReference type="Pfam" id="PF13490">
    <property type="entry name" value="zf-HC2"/>
    <property type="match status" value="1"/>
</dbReference>
<evidence type="ECO:0000313" key="2">
    <source>
        <dbReference type="EMBL" id="APR05546.1"/>
    </source>
</evidence>
<evidence type="ECO:0000313" key="3">
    <source>
        <dbReference type="Proteomes" id="UP000185739"/>
    </source>
</evidence>
<dbReference type="EMBL" id="CP018839">
    <property type="protein sequence ID" value="APR05546.1"/>
    <property type="molecule type" value="Genomic_DNA"/>
</dbReference>
<accession>A0A1H5XFM2</accession>
<dbReference type="STRING" id="96773.Tchl_2722"/>
<feature type="domain" description="Putative zinc-finger" evidence="1">
    <location>
        <begin position="4"/>
        <end position="37"/>
    </location>
</feature>
<sequence length="63" mass="7397">MISCKEVTRLMSEGFERTLTLRERFTLKVHTMMCLGCTNYGKHMVFLRKATRRRREGGADEGR</sequence>
<proteinExistence type="predicted"/>
<dbReference type="OrthoDB" id="8374021at2"/>
<name>A0A1H5XFM2_9RHOO</name>
<reference evidence="2 3" key="1">
    <citation type="submission" date="2016-12" db="EMBL/GenBank/DDBJ databases">
        <title>Complete genome sequence of Thauera chlorobenzoica, a Betaproteobacterium degrading haloaromatics anaerobically to CO2 and halides.</title>
        <authorList>
            <person name="Goris T."/>
            <person name="Mergelsberg M."/>
            <person name="Boll M."/>
        </authorList>
    </citation>
    <scope>NUCLEOTIDE SEQUENCE [LARGE SCALE GENOMIC DNA]</scope>
    <source>
        <strain evidence="2 3">3CB1</strain>
    </source>
</reference>